<dbReference type="InterPro" id="IPR048361">
    <property type="entry name" value="Vps52_C"/>
</dbReference>
<reference evidence="9 10" key="2">
    <citation type="journal article" date="2019" name="G3 (Bethesda)">
        <title>Hybrid Assembly of the Genome of the Entomopathogenic Nematode Steinernema carpocapsae Identifies the X-Chromosome.</title>
        <authorList>
            <person name="Serra L."/>
            <person name="Macchietto M."/>
            <person name="Macias-Munoz A."/>
            <person name="McGill C.J."/>
            <person name="Rodriguez I.M."/>
            <person name="Rodriguez B."/>
            <person name="Murad R."/>
            <person name="Mortazavi A."/>
        </authorList>
    </citation>
    <scope>NUCLEOTIDE SEQUENCE [LARGE SCALE GENOMIC DNA]</scope>
    <source>
        <strain evidence="9 10">ALL</strain>
    </source>
</reference>
<keyword evidence="4" id="KW-0813">Transport</keyword>
<keyword evidence="10" id="KW-1185">Reference proteome</keyword>
<evidence type="ECO:0000256" key="5">
    <source>
        <dbReference type="ARBA" id="ARBA00022927"/>
    </source>
</evidence>
<comment type="caution">
    <text evidence="9">The sequence shown here is derived from an EMBL/GenBank/DDBJ whole genome shotgun (WGS) entry which is preliminary data.</text>
</comment>
<evidence type="ECO:0000313" key="10">
    <source>
        <dbReference type="Proteomes" id="UP000298663"/>
    </source>
</evidence>
<dbReference type="EMBL" id="AZBU02000004">
    <property type="protein sequence ID" value="TKR81701.1"/>
    <property type="molecule type" value="Genomic_DNA"/>
</dbReference>
<keyword evidence="6" id="KW-0333">Golgi apparatus</keyword>
<dbReference type="Pfam" id="PF20655">
    <property type="entry name" value="Vps52_C"/>
    <property type="match status" value="1"/>
</dbReference>
<gene>
    <name evidence="9" type="ORF">L596_015532</name>
</gene>
<evidence type="ECO:0000256" key="1">
    <source>
        <dbReference type="ARBA" id="ARBA00004601"/>
    </source>
</evidence>
<name>A0A4U5NGI7_STECR</name>
<dbReference type="AlphaFoldDB" id="A0A4U5NGI7"/>
<proteinExistence type="inferred from homology"/>
<evidence type="ECO:0000256" key="2">
    <source>
        <dbReference type="ARBA" id="ARBA00008180"/>
    </source>
</evidence>
<dbReference type="GO" id="GO:0015031">
    <property type="term" value="P:protein transport"/>
    <property type="evidence" value="ECO:0007669"/>
    <property type="project" value="UniProtKB-KW"/>
</dbReference>
<dbReference type="InterPro" id="IPR048319">
    <property type="entry name" value="Vps52_CC"/>
</dbReference>
<sequence length="691" mass="79897">MPTSTTSTASSGNAAPSTLEDVLEADDEIVRSALESGLDLRKYSAQIDEQLKVANQEAVQDCIQQADKLVDLHGQITKCDEVFERLEGMLSGFLVELGSISSDMKRLQEQSVDINQQLQNRQQVRGELSQFVDDMVVPPAMIQAILERDVNEREFLEQLHELQHKLQFLKAQEFKEAKAVGDVHDVIENLKCKAMEKMREWLLMKISLFKKPLTNYQIPQNALLKNRFFYEFFLANDRQVAREIRDEYMDTVSKMFFSYFKTYASRLFKLQMVDSATKDDLLGAEDHVKGGGSFFSMKPHVRNRATVFSLGARENLLSLDLMAPLIVPHAAQQANERFQFERLFRSIQYALVDHCSHEFLFIADFFMVTGQSTVELFSQIMGKAITHLLKILQEKITINYDAISLYICICLCSKYYDLMSEREVPPIDGYWDSILRLLWGRFEAVMLMHNESVRNLDVQKLATPVDTRPHYVIRRYAEFTCALLVCCQLSGKPMDPNLQKHLTRQQTEIEKLLNRLSSQLSSRKDRLICIINNYDVILNILDERVTTDSKERTSFWELQQTKISSYVEEMLNPYFGQLIAFVNECEPLVEQSHTQLLIRYANSGHITDIVKAFSADWKKSIDAINREILTSFTNFKNGTNILQTAFTQLVQYYHRFTKVLSHEAFNECAVKSELINIHHIMVELKKYKPVY</sequence>
<dbReference type="Pfam" id="PF04129">
    <property type="entry name" value="Vps52_CC"/>
    <property type="match status" value="1"/>
</dbReference>
<dbReference type="PANTHER" id="PTHR14190">
    <property type="entry name" value="SUPPRESSOR OF ACTIN MUTATIONS 2/VACUOLAR PROTEIN SORTING 52"/>
    <property type="match status" value="1"/>
</dbReference>
<organism evidence="9 10">
    <name type="scientific">Steinernema carpocapsae</name>
    <name type="common">Entomopathogenic nematode</name>
    <dbReference type="NCBI Taxonomy" id="34508"/>
    <lineage>
        <taxon>Eukaryota</taxon>
        <taxon>Metazoa</taxon>
        <taxon>Ecdysozoa</taxon>
        <taxon>Nematoda</taxon>
        <taxon>Chromadorea</taxon>
        <taxon>Rhabditida</taxon>
        <taxon>Tylenchina</taxon>
        <taxon>Panagrolaimomorpha</taxon>
        <taxon>Strongyloidoidea</taxon>
        <taxon>Steinernematidae</taxon>
        <taxon>Steinernema</taxon>
    </lineage>
</organism>
<dbReference type="GO" id="GO:0042147">
    <property type="term" value="P:retrograde transport, endosome to Golgi"/>
    <property type="evidence" value="ECO:0007669"/>
    <property type="project" value="TreeGrafter"/>
</dbReference>
<dbReference type="InterPro" id="IPR007258">
    <property type="entry name" value="Vps52"/>
</dbReference>
<dbReference type="GO" id="GO:0006896">
    <property type="term" value="P:Golgi to vacuole transport"/>
    <property type="evidence" value="ECO:0007669"/>
    <property type="project" value="TreeGrafter"/>
</dbReference>
<comment type="subcellular location">
    <subcellularLocation>
        <location evidence="1">Golgi apparatus</location>
        <location evidence="1">trans-Golgi network</location>
    </subcellularLocation>
</comment>
<accession>A0A4U5NGI7</accession>
<keyword evidence="5" id="KW-0653">Protein transport</keyword>
<dbReference type="GO" id="GO:0000938">
    <property type="term" value="C:GARP complex"/>
    <property type="evidence" value="ECO:0007669"/>
    <property type="project" value="TreeGrafter"/>
</dbReference>
<dbReference type="PANTHER" id="PTHR14190:SF7">
    <property type="entry name" value="VACUOLAR PROTEIN SORTING-ASSOCIATED PROTEIN 52 HOMOLOG"/>
    <property type="match status" value="1"/>
</dbReference>
<feature type="domain" description="Vps52 coiled-coil" evidence="7">
    <location>
        <begin position="61"/>
        <end position="232"/>
    </location>
</feature>
<dbReference type="OrthoDB" id="19482at2759"/>
<comment type="similarity">
    <text evidence="2">Belongs to the VPS52 family.</text>
</comment>
<evidence type="ECO:0000256" key="6">
    <source>
        <dbReference type="ARBA" id="ARBA00023034"/>
    </source>
</evidence>
<dbReference type="STRING" id="34508.A0A4U5NGI7"/>
<evidence type="ECO:0000256" key="4">
    <source>
        <dbReference type="ARBA" id="ARBA00022448"/>
    </source>
</evidence>
<dbReference type="GO" id="GO:0032456">
    <property type="term" value="P:endocytic recycling"/>
    <property type="evidence" value="ECO:0007669"/>
    <property type="project" value="TreeGrafter"/>
</dbReference>
<dbReference type="GO" id="GO:0019905">
    <property type="term" value="F:syntaxin binding"/>
    <property type="evidence" value="ECO:0007669"/>
    <property type="project" value="TreeGrafter"/>
</dbReference>
<evidence type="ECO:0000259" key="8">
    <source>
        <dbReference type="Pfam" id="PF20655"/>
    </source>
</evidence>
<dbReference type="Proteomes" id="UP000298663">
    <property type="component" value="Unassembled WGS sequence"/>
</dbReference>
<evidence type="ECO:0000256" key="3">
    <source>
        <dbReference type="ARBA" id="ARBA00017083"/>
    </source>
</evidence>
<dbReference type="GO" id="GO:0005829">
    <property type="term" value="C:cytosol"/>
    <property type="evidence" value="ECO:0007669"/>
    <property type="project" value="GOC"/>
</dbReference>
<protein>
    <recommendedName>
        <fullName evidence="3">Vacuolar protein sorting-associated protein 52 homolog</fullName>
    </recommendedName>
</protein>
<evidence type="ECO:0000259" key="7">
    <source>
        <dbReference type="Pfam" id="PF04129"/>
    </source>
</evidence>
<feature type="domain" description="Vps52 C-terminal" evidence="8">
    <location>
        <begin position="250"/>
        <end position="566"/>
    </location>
</feature>
<dbReference type="GO" id="GO:0007041">
    <property type="term" value="P:lysosomal transport"/>
    <property type="evidence" value="ECO:0007669"/>
    <property type="project" value="TreeGrafter"/>
</dbReference>
<evidence type="ECO:0000313" key="9">
    <source>
        <dbReference type="EMBL" id="TKR81701.1"/>
    </source>
</evidence>
<reference evidence="9 10" key="1">
    <citation type="journal article" date="2015" name="Genome Biol.">
        <title>Comparative genomics of Steinernema reveals deeply conserved gene regulatory networks.</title>
        <authorList>
            <person name="Dillman A.R."/>
            <person name="Macchietto M."/>
            <person name="Porter C.F."/>
            <person name="Rogers A."/>
            <person name="Williams B."/>
            <person name="Antoshechkin I."/>
            <person name="Lee M.M."/>
            <person name="Goodwin Z."/>
            <person name="Lu X."/>
            <person name="Lewis E.E."/>
            <person name="Goodrich-Blair H."/>
            <person name="Stock S.P."/>
            <person name="Adams B.J."/>
            <person name="Sternberg P.W."/>
            <person name="Mortazavi A."/>
        </authorList>
    </citation>
    <scope>NUCLEOTIDE SEQUENCE [LARGE SCALE GENOMIC DNA]</scope>
    <source>
        <strain evidence="9 10">ALL</strain>
    </source>
</reference>